<name>A0A8E6B9T8_9BACT</name>
<reference evidence="2" key="1">
    <citation type="submission" date="2021-05" db="EMBL/GenBank/DDBJ databases">
        <title>Complete genome sequence of the cellulolytic planctomycete Telmatocola sphagniphila SP2T and characterization of the first cellulase from planctomycetes.</title>
        <authorList>
            <person name="Rakitin A.L."/>
            <person name="Beletsky A.V."/>
            <person name="Naumoff D.G."/>
            <person name="Kulichevskaya I.S."/>
            <person name="Mardanov A.V."/>
            <person name="Ravin N.V."/>
            <person name="Dedysh S.N."/>
        </authorList>
    </citation>
    <scope>NUCLEOTIDE SEQUENCE</scope>
    <source>
        <strain evidence="2">SP2T</strain>
    </source>
</reference>
<dbReference type="Proteomes" id="UP000676194">
    <property type="component" value="Chromosome"/>
</dbReference>
<feature type="region of interest" description="Disordered" evidence="1">
    <location>
        <begin position="82"/>
        <end position="110"/>
    </location>
</feature>
<accession>A0A8E6B9T8</accession>
<organism evidence="2 3">
    <name type="scientific">Telmatocola sphagniphila</name>
    <dbReference type="NCBI Taxonomy" id="1123043"/>
    <lineage>
        <taxon>Bacteria</taxon>
        <taxon>Pseudomonadati</taxon>
        <taxon>Planctomycetota</taxon>
        <taxon>Planctomycetia</taxon>
        <taxon>Gemmatales</taxon>
        <taxon>Gemmataceae</taxon>
    </lineage>
</organism>
<dbReference type="EMBL" id="CP074694">
    <property type="protein sequence ID" value="QVL34381.1"/>
    <property type="molecule type" value="Genomic_DNA"/>
</dbReference>
<keyword evidence="3" id="KW-1185">Reference proteome</keyword>
<gene>
    <name evidence="2" type="ORF">KIH39_10880</name>
</gene>
<sequence>MTRLVTILFAGFTALCSGCHCCEGWFHKHKEPYYISGSYSTPMYGGVPVAAGCGCGAAAPAGVIISQSPPIFDQTVPPPVISPAGPLVPEKKMPSAQYQPMPTYPVSQLR</sequence>
<evidence type="ECO:0000313" key="2">
    <source>
        <dbReference type="EMBL" id="QVL34381.1"/>
    </source>
</evidence>
<dbReference type="AlphaFoldDB" id="A0A8E6B9T8"/>
<protein>
    <submittedName>
        <fullName evidence="2">Uncharacterized protein</fullName>
    </submittedName>
</protein>
<proteinExistence type="predicted"/>
<evidence type="ECO:0000256" key="1">
    <source>
        <dbReference type="SAM" id="MobiDB-lite"/>
    </source>
</evidence>
<evidence type="ECO:0000313" key="3">
    <source>
        <dbReference type="Proteomes" id="UP000676194"/>
    </source>
</evidence>
<dbReference type="RefSeq" id="WP_213499351.1">
    <property type="nucleotide sequence ID" value="NZ_CP074694.1"/>
</dbReference>
<dbReference type="KEGG" id="tsph:KIH39_10880"/>
<feature type="compositionally biased region" description="Polar residues" evidence="1">
    <location>
        <begin position="96"/>
        <end position="110"/>
    </location>
</feature>